<dbReference type="AlphaFoldDB" id="A0A381ULS8"/>
<protein>
    <submittedName>
        <fullName evidence="1">Uncharacterized protein</fullName>
    </submittedName>
</protein>
<gene>
    <name evidence="1" type="ORF">METZ01_LOCUS81151</name>
</gene>
<reference evidence="1" key="1">
    <citation type="submission" date="2018-05" db="EMBL/GenBank/DDBJ databases">
        <authorList>
            <person name="Lanie J.A."/>
            <person name="Ng W.-L."/>
            <person name="Kazmierczak K.M."/>
            <person name="Andrzejewski T.M."/>
            <person name="Davidsen T.M."/>
            <person name="Wayne K.J."/>
            <person name="Tettelin H."/>
            <person name="Glass J.I."/>
            <person name="Rusch D."/>
            <person name="Podicherti R."/>
            <person name="Tsui H.-C.T."/>
            <person name="Winkler M.E."/>
        </authorList>
    </citation>
    <scope>NUCLEOTIDE SEQUENCE</scope>
</reference>
<proteinExistence type="predicted"/>
<organism evidence="1">
    <name type="scientific">marine metagenome</name>
    <dbReference type="NCBI Taxonomy" id="408172"/>
    <lineage>
        <taxon>unclassified sequences</taxon>
        <taxon>metagenomes</taxon>
        <taxon>ecological metagenomes</taxon>
    </lineage>
</organism>
<dbReference type="EMBL" id="UINC01006565">
    <property type="protein sequence ID" value="SVA28297.1"/>
    <property type="molecule type" value="Genomic_DNA"/>
</dbReference>
<sequence length="312" mass="36036">MVFKQNEMFSKFPWLREKNLSMIISADYDGLICASLLHHHLNWQLEGYYDLNTIWITEKGIQEKQNLIWVDLNILPKQGKAIGGHIVSISGDIPPGFQSSCNPNILAEITAGEFQRKFPFSTLIYLLWLHNIEIKNDLLARLLVLHSDATWLKYQQYPENSKYWEKLLPDYNWKGLFNGVNTKGFERRIDEDLYPLFQSMQAVSGKSKLRSKHLNICSKQFQFNPDWDEDVILTLINLFGDTLGWTPPQTPSTLKSINGNRKKVPLALIKEIGISQFLKDNRVFSYAIPSPRIFNFTSFGTVNKSPLEKKHG</sequence>
<accession>A0A381ULS8</accession>
<name>A0A381ULS8_9ZZZZ</name>
<evidence type="ECO:0000313" key="1">
    <source>
        <dbReference type="EMBL" id="SVA28297.1"/>
    </source>
</evidence>